<accession>A0A4Z2FMN5</accession>
<gene>
    <name evidence="1" type="ORF">EYF80_048276</name>
</gene>
<proteinExistence type="predicted"/>
<organism evidence="1 2">
    <name type="scientific">Liparis tanakae</name>
    <name type="common">Tanaka's snailfish</name>
    <dbReference type="NCBI Taxonomy" id="230148"/>
    <lineage>
        <taxon>Eukaryota</taxon>
        <taxon>Metazoa</taxon>
        <taxon>Chordata</taxon>
        <taxon>Craniata</taxon>
        <taxon>Vertebrata</taxon>
        <taxon>Euteleostomi</taxon>
        <taxon>Actinopterygii</taxon>
        <taxon>Neopterygii</taxon>
        <taxon>Teleostei</taxon>
        <taxon>Neoteleostei</taxon>
        <taxon>Acanthomorphata</taxon>
        <taxon>Eupercaria</taxon>
        <taxon>Perciformes</taxon>
        <taxon>Cottioidei</taxon>
        <taxon>Cottales</taxon>
        <taxon>Liparidae</taxon>
        <taxon>Liparis</taxon>
    </lineage>
</organism>
<reference evidence="1 2" key="1">
    <citation type="submission" date="2019-03" db="EMBL/GenBank/DDBJ databases">
        <title>First draft genome of Liparis tanakae, snailfish: a comprehensive survey of snailfish specific genes.</title>
        <authorList>
            <person name="Kim W."/>
            <person name="Song I."/>
            <person name="Jeong J.-H."/>
            <person name="Kim D."/>
            <person name="Kim S."/>
            <person name="Ryu S."/>
            <person name="Song J.Y."/>
            <person name="Lee S.K."/>
        </authorList>
    </citation>
    <scope>NUCLEOTIDE SEQUENCE [LARGE SCALE GENOMIC DNA]</scope>
    <source>
        <tissue evidence="1">Muscle</tissue>
    </source>
</reference>
<keyword evidence="2" id="KW-1185">Reference proteome</keyword>
<sequence length="113" mass="12726">MDSGLSFAESQRSEVRQRLIAHAANGANYCKSADGGSSVQLRGNRRVWWRRCRSGRLHRPERLPQHEFLQLPRSAGSQRYVLELYLSSSEGIPAGKSASILRSPSSRFSFLCF</sequence>
<evidence type="ECO:0000313" key="1">
    <source>
        <dbReference type="EMBL" id="TNN41562.1"/>
    </source>
</evidence>
<evidence type="ECO:0000313" key="2">
    <source>
        <dbReference type="Proteomes" id="UP000314294"/>
    </source>
</evidence>
<name>A0A4Z2FMN5_9TELE</name>
<comment type="caution">
    <text evidence="1">The sequence shown here is derived from an EMBL/GenBank/DDBJ whole genome shotgun (WGS) entry which is preliminary data.</text>
</comment>
<dbReference type="Proteomes" id="UP000314294">
    <property type="component" value="Unassembled WGS sequence"/>
</dbReference>
<dbReference type="EMBL" id="SRLO01001098">
    <property type="protein sequence ID" value="TNN41562.1"/>
    <property type="molecule type" value="Genomic_DNA"/>
</dbReference>
<protein>
    <submittedName>
        <fullName evidence="1">Uncharacterized protein</fullName>
    </submittedName>
</protein>
<dbReference type="AlphaFoldDB" id="A0A4Z2FMN5"/>